<dbReference type="STRING" id="195883.A0A482X0X8"/>
<evidence type="ECO:0000256" key="2">
    <source>
        <dbReference type="ARBA" id="ARBA00006730"/>
    </source>
</evidence>
<feature type="domain" description="FAD dependent oxidoreductase" evidence="6">
    <location>
        <begin position="95"/>
        <end position="243"/>
    </location>
</feature>
<dbReference type="EMBL" id="QKKF02019844">
    <property type="protein sequence ID" value="RZF39373.1"/>
    <property type="molecule type" value="Genomic_DNA"/>
</dbReference>
<name>A0A482X0X8_LAOST</name>
<evidence type="ECO:0000256" key="5">
    <source>
        <dbReference type="ARBA" id="ARBA00023002"/>
    </source>
</evidence>
<keyword evidence="8" id="KW-1185">Reference proteome</keyword>
<dbReference type="SMR" id="A0A482X0X8"/>
<accession>A0A482X0X8</accession>
<dbReference type="Proteomes" id="UP000291343">
    <property type="component" value="Unassembled WGS sequence"/>
</dbReference>
<dbReference type="SUPFAM" id="SSF54373">
    <property type="entry name" value="FAD-linked reductases, C-terminal domain"/>
    <property type="match status" value="1"/>
</dbReference>
<evidence type="ECO:0000313" key="8">
    <source>
        <dbReference type="Proteomes" id="UP000291343"/>
    </source>
</evidence>
<dbReference type="InParanoid" id="A0A482X0X8"/>
<dbReference type="GO" id="GO:0019478">
    <property type="term" value="P:D-amino acid catabolic process"/>
    <property type="evidence" value="ECO:0007669"/>
    <property type="project" value="TreeGrafter"/>
</dbReference>
<dbReference type="InterPro" id="IPR006076">
    <property type="entry name" value="FAD-dep_OxRdtase"/>
</dbReference>
<dbReference type="SUPFAM" id="SSF51971">
    <property type="entry name" value="Nucleotide-binding domain"/>
    <property type="match status" value="1"/>
</dbReference>
<dbReference type="Pfam" id="PF01266">
    <property type="entry name" value="DAO"/>
    <property type="match status" value="1"/>
</dbReference>
<dbReference type="PANTHER" id="PTHR11530:SF17">
    <property type="entry name" value="RE49860P"/>
    <property type="match status" value="1"/>
</dbReference>
<reference evidence="7 8" key="1">
    <citation type="journal article" date="2017" name="Gigascience">
        <title>Genome sequence of the small brown planthopper, Laodelphax striatellus.</title>
        <authorList>
            <person name="Zhu J."/>
            <person name="Jiang F."/>
            <person name="Wang X."/>
            <person name="Yang P."/>
            <person name="Bao Y."/>
            <person name="Zhao W."/>
            <person name="Wang W."/>
            <person name="Lu H."/>
            <person name="Wang Q."/>
            <person name="Cui N."/>
            <person name="Li J."/>
            <person name="Chen X."/>
            <person name="Luo L."/>
            <person name="Yu J."/>
            <person name="Kang L."/>
            <person name="Cui F."/>
        </authorList>
    </citation>
    <scope>NUCLEOTIDE SEQUENCE [LARGE SCALE GENOMIC DNA]</scope>
    <source>
        <strain evidence="7">Lst14</strain>
    </source>
</reference>
<proteinExistence type="inferred from homology"/>
<comment type="similarity">
    <text evidence="2">Belongs to the DAMOX/DASOX family.</text>
</comment>
<evidence type="ECO:0000256" key="1">
    <source>
        <dbReference type="ARBA" id="ARBA00001974"/>
    </source>
</evidence>
<evidence type="ECO:0000256" key="4">
    <source>
        <dbReference type="ARBA" id="ARBA00022827"/>
    </source>
</evidence>
<dbReference type="GO" id="GO:0005737">
    <property type="term" value="C:cytoplasm"/>
    <property type="evidence" value="ECO:0007669"/>
    <property type="project" value="TreeGrafter"/>
</dbReference>
<organism evidence="7 8">
    <name type="scientific">Laodelphax striatellus</name>
    <name type="common">Small brown planthopper</name>
    <name type="synonym">Delphax striatella</name>
    <dbReference type="NCBI Taxonomy" id="195883"/>
    <lineage>
        <taxon>Eukaryota</taxon>
        <taxon>Metazoa</taxon>
        <taxon>Ecdysozoa</taxon>
        <taxon>Arthropoda</taxon>
        <taxon>Hexapoda</taxon>
        <taxon>Insecta</taxon>
        <taxon>Pterygota</taxon>
        <taxon>Neoptera</taxon>
        <taxon>Paraneoptera</taxon>
        <taxon>Hemiptera</taxon>
        <taxon>Auchenorrhyncha</taxon>
        <taxon>Fulgoroidea</taxon>
        <taxon>Delphacidae</taxon>
        <taxon>Criomorphinae</taxon>
        <taxon>Laodelphax</taxon>
    </lineage>
</organism>
<dbReference type="AlphaFoldDB" id="A0A482X0X8"/>
<comment type="caution">
    <text evidence="7">The sequence shown here is derived from an EMBL/GenBank/DDBJ whole genome shotgun (WGS) entry which is preliminary data.</text>
</comment>
<evidence type="ECO:0000313" key="7">
    <source>
        <dbReference type="EMBL" id="RZF39373.1"/>
    </source>
</evidence>
<gene>
    <name evidence="7" type="ORF">LSTR_LSTR000894</name>
</gene>
<evidence type="ECO:0000256" key="3">
    <source>
        <dbReference type="ARBA" id="ARBA00022630"/>
    </source>
</evidence>
<dbReference type="OrthoDB" id="2015447at2759"/>
<comment type="cofactor">
    <cofactor evidence="1">
        <name>FAD</name>
        <dbReference type="ChEBI" id="CHEBI:57692"/>
    </cofactor>
</comment>
<protein>
    <recommendedName>
        <fullName evidence="6">FAD dependent oxidoreductase domain-containing protein</fullName>
    </recommendedName>
</protein>
<keyword evidence="3" id="KW-0285">Flavoprotein</keyword>
<dbReference type="GO" id="GO:0003884">
    <property type="term" value="F:D-amino-acid oxidase activity"/>
    <property type="evidence" value="ECO:0007669"/>
    <property type="project" value="InterPro"/>
</dbReference>
<sequence>MDLLHKDCGIFEIYGYKLSETTRDACWCPIMASVLPLYRYAAQEELLQFPGNWKYGSYSKSLITRGRTYLPWALKRYQLKRHQNLTVVKRYVNSLRELESEFDVIVNCSGLGASDICKDPFVIPIRGQVMKVEAPSVDKFYLAGRSYIIPSGHGVATLGGTHQFGYDTTDINPTDSRGIYERCTTLLPELKSSRILWEWAGLRPYRHVARVEAERVGKLKVVHNYGHGGSGLTTGPGTSKYAVKQLEQIMLSNSKL</sequence>
<evidence type="ECO:0000259" key="6">
    <source>
        <dbReference type="Pfam" id="PF01266"/>
    </source>
</evidence>
<dbReference type="GO" id="GO:0071949">
    <property type="term" value="F:FAD binding"/>
    <property type="evidence" value="ECO:0007669"/>
    <property type="project" value="InterPro"/>
</dbReference>
<dbReference type="InterPro" id="IPR023209">
    <property type="entry name" value="DAO"/>
</dbReference>
<keyword evidence="5" id="KW-0560">Oxidoreductase</keyword>
<dbReference type="Gene3D" id="3.30.9.10">
    <property type="entry name" value="D-Amino Acid Oxidase, subunit A, domain 2"/>
    <property type="match status" value="1"/>
</dbReference>
<keyword evidence="4" id="KW-0274">FAD</keyword>
<dbReference type="PANTHER" id="PTHR11530">
    <property type="entry name" value="D-AMINO ACID OXIDASE"/>
    <property type="match status" value="1"/>
</dbReference>